<feature type="compositionally biased region" description="Basic and acidic residues" evidence="1">
    <location>
        <begin position="67"/>
        <end position="85"/>
    </location>
</feature>
<reference evidence="4" key="1">
    <citation type="submission" date="2006-01" db="EMBL/GenBank/DDBJ databases">
        <title>Genome of the cyst-dividing bacterium Ramlibacter tataouinensis.</title>
        <authorList>
            <person name="Barakat M."/>
            <person name="Ortet P."/>
            <person name="De Luca G."/>
            <person name="Jourlin-Castelli C."/>
            <person name="Ansaldi M."/>
            <person name="Py B."/>
            <person name="Fichant G."/>
            <person name="Coutinho P."/>
            <person name="Voulhoux R."/>
            <person name="Bastien O."/>
            <person name="Roy S."/>
            <person name="Marechal E."/>
            <person name="Henrissat B."/>
            <person name="Quentin Y."/>
            <person name="Noirot P."/>
            <person name="Filloux A."/>
            <person name="Mejean V."/>
            <person name="DuBow M."/>
            <person name="Barras F."/>
            <person name="Heulin T."/>
        </authorList>
    </citation>
    <scope>NUCLEOTIDE SEQUENCE [LARGE SCALE GENOMIC DNA]</scope>
    <source>
        <strain evidence="4">ATCC BAA-407 / DSM 14655 / LMG 21543 / TTB310</strain>
    </source>
</reference>
<reference evidence="3 4" key="2">
    <citation type="journal article" date="2011" name="PLoS ONE">
        <title>The Cyst-Dividing Bacterium Ramlibacter tataouinensis TTB310 Genome Reveals a Well-Stocked Toolbox for Adaptation to a Desert Environment.</title>
        <authorList>
            <person name="De Luca G."/>
            <person name="Barakat M."/>
            <person name="Ortet P."/>
            <person name="Fochesato S."/>
            <person name="Jourlin-Castelli C."/>
            <person name="Ansaldi M."/>
            <person name="Py B."/>
            <person name="Fichant G."/>
            <person name="Coutinho P.M."/>
            <person name="Voulhoux R."/>
            <person name="Bastien O."/>
            <person name="Marechal E."/>
            <person name="Henrissat B."/>
            <person name="Quentin Y."/>
            <person name="Noirot P."/>
            <person name="Filloux A."/>
            <person name="Mejean V."/>
            <person name="Dubow M.S."/>
            <person name="Barras F."/>
            <person name="Barbe V."/>
            <person name="Weissenbach J."/>
            <person name="Mihalcescu I."/>
            <person name="Vermeglio A."/>
            <person name="Achouak W."/>
            <person name="Heulin T."/>
        </authorList>
    </citation>
    <scope>NUCLEOTIDE SEQUENCE [LARGE SCALE GENOMIC DNA]</scope>
    <source>
        <strain evidence="4">ATCC BAA-407 / DSM 14655 / LMG 21543 / TTB310</strain>
    </source>
</reference>
<organism evidence="3 4">
    <name type="scientific">Ramlibacter tataouinensis (strain ATCC BAA-407 / DSM 14655 / LMG 21543 / TTB310)</name>
    <dbReference type="NCBI Taxonomy" id="365046"/>
    <lineage>
        <taxon>Bacteria</taxon>
        <taxon>Pseudomonadati</taxon>
        <taxon>Pseudomonadota</taxon>
        <taxon>Betaproteobacteria</taxon>
        <taxon>Burkholderiales</taxon>
        <taxon>Comamonadaceae</taxon>
        <taxon>Ramlibacter</taxon>
    </lineage>
</organism>
<gene>
    <name evidence="3" type="ordered locus">Rta_23890</name>
</gene>
<dbReference type="PATRIC" id="fig|365046.3.peg.2447"/>
<keyword evidence="2" id="KW-0812">Transmembrane</keyword>
<evidence type="ECO:0000313" key="3">
    <source>
        <dbReference type="EMBL" id="AEG93487.1"/>
    </source>
</evidence>
<dbReference type="HOGENOM" id="CLU_2285280_0_0_4"/>
<protein>
    <submittedName>
        <fullName evidence="3">Uncharacterized protein</fullName>
    </submittedName>
</protein>
<dbReference type="AlphaFoldDB" id="F5Y186"/>
<keyword evidence="2" id="KW-1133">Transmembrane helix</keyword>
<dbReference type="KEGG" id="rta:Rta_23890"/>
<dbReference type="Proteomes" id="UP000008385">
    <property type="component" value="Chromosome"/>
</dbReference>
<dbReference type="OrthoDB" id="8795784at2"/>
<name>F5Y186_RAMTT</name>
<keyword evidence="4" id="KW-1185">Reference proteome</keyword>
<dbReference type="RefSeq" id="WP_013901719.1">
    <property type="nucleotide sequence ID" value="NC_015677.1"/>
</dbReference>
<evidence type="ECO:0000313" key="4">
    <source>
        <dbReference type="Proteomes" id="UP000008385"/>
    </source>
</evidence>
<evidence type="ECO:0000256" key="1">
    <source>
        <dbReference type="SAM" id="MobiDB-lite"/>
    </source>
</evidence>
<dbReference type="EMBL" id="CP000245">
    <property type="protein sequence ID" value="AEG93487.1"/>
    <property type="molecule type" value="Genomic_DNA"/>
</dbReference>
<feature type="region of interest" description="Disordered" evidence="1">
    <location>
        <begin position="67"/>
        <end position="106"/>
    </location>
</feature>
<evidence type="ECO:0000256" key="2">
    <source>
        <dbReference type="SAM" id="Phobius"/>
    </source>
</evidence>
<accession>F5Y186</accession>
<proteinExistence type="predicted"/>
<feature type="transmembrane region" description="Helical" evidence="2">
    <location>
        <begin position="12"/>
        <end position="35"/>
    </location>
</feature>
<dbReference type="STRING" id="365046.Rta_23890"/>
<sequence>MNFLVNLLLRLVLLAVGLVFFASVAVAVAVLWLAWSLRMGWARLTGRPVSPFIMGIDPRKGFEMYRRAQQREAEPSRTPRADATRAHAPQGHPLQVTDVEPREPGR</sequence>
<keyword evidence="2" id="KW-0472">Membrane</keyword>